<name>A0ABU5E420_9PROT</name>
<keyword evidence="3" id="KW-1133">Transmembrane helix</keyword>
<dbReference type="RefSeq" id="WP_320502750.1">
    <property type="nucleotide sequence ID" value="NZ_JAXCLX010000004.1"/>
</dbReference>
<keyword evidence="3" id="KW-0812">Transmembrane</keyword>
<proteinExistence type="inferred from homology"/>
<dbReference type="EMBL" id="JAXCLX010000004">
    <property type="protein sequence ID" value="MDY0874281.1"/>
    <property type="molecule type" value="Genomic_DNA"/>
</dbReference>
<dbReference type="PROSITE" id="PS00379">
    <property type="entry name" value="CDP_ALCOHOL_P_TRANSF"/>
    <property type="match status" value="1"/>
</dbReference>
<feature type="transmembrane region" description="Helical" evidence="3">
    <location>
        <begin position="231"/>
        <end position="250"/>
    </location>
</feature>
<gene>
    <name evidence="4" type="ORF">SMD31_20245</name>
</gene>
<dbReference type="Gene3D" id="1.20.120.1760">
    <property type="match status" value="1"/>
</dbReference>
<keyword evidence="1 2" id="KW-0808">Transferase</keyword>
<evidence type="ECO:0000256" key="2">
    <source>
        <dbReference type="RuleBase" id="RU003750"/>
    </source>
</evidence>
<accession>A0ABU5E420</accession>
<evidence type="ECO:0000313" key="5">
    <source>
        <dbReference type="Proteomes" id="UP001271769"/>
    </source>
</evidence>
<dbReference type="Proteomes" id="UP001271769">
    <property type="component" value="Unassembled WGS sequence"/>
</dbReference>
<evidence type="ECO:0000256" key="1">
    <source>
        <dbReference type="ARBA" id="ARBA00022679"/>
    </source>
</evidence>
<dbReference type="InterPro" id="IPR043130">
    <property type="entry name" value="CDP-OH_PTrfase_TM_dom"/>
</dbReference>
<protein>
    <submittedName>
        <fullName evidence="4">CDP-alcohol phosphatidyltransferase family protein</fullName>
    </submittedName>
</protein>
<comment type="caution">
    <text evidence="4">The sequence shown here is derived from an EMBL/GenBank/DDBJ whole genome shotgun (WGS) entry which is preliminary data.</text>
</comment>
<dbReference type="Pfam" id="PF01066">
    <property type="entry name" value="CDP-OH_P_transf"/>
    <property type="match status" value="1"/>
</dbReference>
<dbReference type="InterPro" id="IPR000462">
    <property type="entry name" value="CDP-OH_P_trans"/>
</dbReference>
<keyword evidence="3" id="KW-0472">Membrane</keyword>
<keyword evidence="5" id="KW-1185">Reference proteome</keyword>
<evidence type="ECO:0000256" key="3">
    <source>
        <dbReference type="SAM" id="Phobius"/>
    </source>
</evidence>
<organism evidence="4 5">
    <name type="scientific">Dongia rigui</name>
    <dbReference type="NCBI Taxonomy" id="940149"/>
    <lineage>
        <taxon>Bacteria</taxon>
        <taxon>Pseudomonadati</taxon>
        <taxon>Pseudomonadota</taxon>
        <taxon>Alphaproteobacteria</taxon>
        <taxon>Rhodospirillales</taxon>
        <taxon>Dongiaceae</taxon>
        <taxon>Dongia</taxon>
    </lineage>
</organism>
<dbReference type="InterPro" id="IPR048254">
    <property type="entry name" value="CDP_ALCOHOL_P_TRANSF_CS"/>
</dbReference>
<reference evidence="4 5" key="1">
    <citation type="journal article" date="2013" name="Antonie Van Leeuwenhoek">
        <title>Dongia rigui sp. nov., isolated from freshwater of a large wetland in Korea.</title>
        <authorList>
            <person name="Baik K.S."/>
            <person name="Hwang Y.M."/>
            <person name="Choi J.S."/>
            <person name="Kwon J."/>
            <person name="Seong C.N."/>
        </authorList>
    </citation>
    <scope>NUCLEOTIDE SEQUENCE [LARGE SCALE GENOMIC DNA]</scope>
    <source>
        <strain evidence="4 5">04SU4-P</strain>
    </source>
</reference>
<comment type="similarity">
    <text evidence="2">Belongs to the CDP-alcohol phosphatidyltransferase class-I family.</text>
</comment>
<sequence length="431" mass="48387">MLVWIDAVQCGRVPKIFGLTLVERHLQALKRSLPRPARIVVDLGADGQKPRIDSSLDEAFAIEWRQVPGDFSARLQRFLAETQGEAVLLLDGATLPDARLHASLTALAASVAVLAPKEDERAAMIRLDADRLPGLTIDAADLPSLATKLQAAGVVRPYQQEEFNGFIRKLRRTIPYYMFRVETADKAAKVEKFMFWSNYKGSTDFFTRYVYPPFVWISVGPLARARVHPNAVTIFSIILALGAIPIWAVGETWSFWTGFAMAYGMSVLDSVDGKLARLTFTDSRLGNFLDHGLDMVHPPFWYLSWAYGLGLATLGWGSTLGLATILVMAFYVIDRLILKVYPSFFQRAFHTHSKLDGRMRTFIARRNITLPMFIAGYVLGYAVEAFYLIVAWQILTAAYHGVRTFWILVIDRAHLKNRRPTDVAAALKQVD</sequence>
<evidence type="ECO:0000313" key="4">
    <source>
        <dbReference type="EMBL" id="MDY0874281.1"/>
    </source>
</evidence>
<feature type="transmembrane region" description="Helical" evidence="3">
    <location>
        <begin position="305"/>
        <end position="333"/>
    </location>
</feature>